<dbReference type="InterPro" id="IPR003660">
    <property type="entry name" value="HAMP_dom"/>
</dbReference>
<keyword evidence="5" id="KW-0808">Transferase</keyword>
<evidence type="ECO:0000313" key="17">
    <source>
        <dbReference type="Proteomes" id="UP000756710"/>
    </source>
</evidence>
<dbReference type="SUPFAM" id="SSF158472">
    <property type="entry name" value="HAMP domain-like"/>
    <property type="match status" value="1"/>
</dbReference>
<evidence type="ECO:0000256" key="4">
    <source>
        <dbReference type="ARBA" id="ARBA00022553"/>
    </source>
</evidence>
<dbReference type="InterPro" id="IPR050428">
    <property type="entry name" value="TCS_sensor_his_kinase"/>
</dbReference>
<dbReference type="GO" id="GO:0005886">
    <property type="term" value="C:plasma membrane"/>
    <property type="evidence" value="ECO:0007669"/>
    <property type="project" value="UniProtKB-SubCell"/>
</dbReference>
<dbReference type="Gene3D" id="6.10.340.10">
    <property type="match status" value="1"/>
</dbReference>
<dbReference type="GO" id="GO:0000155">
    <property type="term" value="F:phosphorelay sensor kinase activity"/>
    <property type="evidence" value="ECO:0007669"/>
    <property type="project" value="InterPro"/>
</dbReference>
<dbReference type="SMART" id="SM00387">
    <property type="entry name" value="HATPase_c"/>
    <property type="match status" value="1"/>
</dbReference>
<dbReference type="RefSeq" id="WP_063790869.1">
    <property type="nucleotide sequence ID" value="NZ_JAGGLR010000022.1"/>
</dbReference>
<keyword evidence="10 12" id="KW-0472">Membrane</keyword>
<dbReference type="PRINTS" id="PR00344">
    <property type="entry name" value="BCTRLSENSOR"/>
</dbReference>
<evidence type="ECO:0000313" key="15">
    <source>
        <dbReference type="EMBL" id="CDR04899.1"/>
    </source>
</evidence>
<dbReference type="PROSITE" id="PS50885">
    <property type="entry name" value="HAMP"/>
    <property type="match status" value="1"/>
</dbReference>
<keyword evidence="6 12" id="KW-0812">Transmembrane</keyword>
<evidence type="ECO:0000259" key="14">
    <source>
        <dbReference type="PROSITE" id="PS50885"/>
    </source>
</evidence>
<feature type="domain" description="HAMP" evidence="14">
    <location>
        <begin position="145"/>
        <end position="198"/>
    </location>
</feature>
<evidence type="ECO:0000256" key="3">
    <source>
        <dbReference type="ARBA" id="ARBA00012438"/>
    </source>
</evidence>
<keyword evidence="7 15" id="KW-0418">Kinase</keyword>
<evidence type="ECO:0000256" key="6">
    <source>
        <dbReference type="ARBA" id="ARBA00022692"/>
    </source>
</evidence>
<dbReference type="InterPro" id="IPR003594">
    <property type="entry name" value="HATPase_dom"/>
</dbReference>
<evidence type="ECO:0000256" key="8">
    <source>
        <dbReference type="ARBA" id="ARBA00022989"/>
    </source>
</evidence>
<evidence type="ECO:0000313" key="16">
    <source>
        <dbReference type="EMBL" id="MBP2066064.1"/>
    </source>
</evidence>
<evidence type="ECO:0000256" key="12">
    <source>
        <dbReference type="SAM" id="Phobius"/>
    </source>
</evidence>
<dbReference type="Pfam" id="PF02518">
    <property type="entry name" value="HATPase_c"/>
    <property type="match status" value="1"/>
</dbReference>
<evidence type="ECO:0000256" key="7">
    <source>
        <dbReference type="ARBA" id="ARBA00022777"/>
    </source>
</evidence>
<reference evidence="16 17" key="2">
    <citation type="submission" date="2021-03" db="EMBL/GenBank/DDBJ databases">
        <title>Genomic Encyclopedia of Type Strains, Phase IV (KMG-IV): sequencing the most valuable type-strain genomes for metagenomic binning, comparative biology and taxonomic classification.</title>
        <authorList>
            <person name="Goeker M."/>
        </authorList>
    </citation>
    <scope>NUCLEOTIDE SEQUENCE [LARGE SCALE GENOMIC DNA]</scope>
    <source>
        <strain evidence="16 17">DSM 41954</strain>
    </source>
</reference>
<comment type="catalytic activity">
    <reaction evidence="1">
        <text>ATP + protein L-histidine = ADP + protein N-phospho-L-histidine.</text>
        <dbReference type="EC" id="2.7.13.3"/>
    </reaction>
</comment>
<evidence type="ECO:0000256" key="5">
    <source>
        <dbReference type="ARBA" id="ARBA00022679"/>
    </source>
</evidence>
<comment type="subcellular location">
    <subcellularLocation>
        <location evidence="2">Cell membrane</location>
    </subcellularLocation>
</comment>
<protein>
    <recommendedName>
        <fullName evidence="3">histidine kinase</fullName>
        <ecNumber evidence="3">2.7.13.3</ecNumber>
    </recommendedName>
</protein>
<dbReference type="Gene3D" id="3.30.565.10">
    <property type="entry name" value="Histidine kinase-like ATPase, C-terminal domain"/>
    <property type="match status" value="1"/>
</dbReference>
<evidence type="ECO:0000256" key="1">
    <source>
        <dbReference type="ARBA" id="ARBA00000085"/>
    </source>
</evidence>
<dbReference type="EMBL" id="JAGGLR010000022">
    <property type="protein sequence ID" value="MBP2066064.1"/>
    <property type="molecule type" value="Genomic_DNA"/>
</dbReference>
<keyword evidence="4" id="KW-0597">Phosphoprotein</keyword>
<dbReference type="Proteomes" id="UP000756710">
    <property type="component" value="Unassembled WGS sequence"/>
</dbReference>
<dbReference type="Pfam" id="PF00672">
    <property type="entry name" value="HAMP"/>
    <property type="match status" value="1"/>
</dbReference>
<keyword evidence="8 12" id="KW-1133">Transmembrane helix</keyword>
<sequence length="481" mass="51502">MSPLPRLMSPLSRLTARLAHSALPRRTVRLKLTLLYGALFLLSGAALLTITYLLVLGSNGGSLSGGQPAPDGGGPRAGETDGHSPPVPPPRGRIGESTRDVLPAAAREIMELQRDAVLHDLLVQSAIALGLMSVISIALGWVVSGRILRPLRTVIGAAREISATSLHQRLALEGPSDELKELGDTFDGLLGRLETSFEAQRRFVANASHELRTPLARQRTLGQLALSDPDADARSLRAAHERILAAGAQQERMIEALLTLARSHAGIEVRRPFDLDRLAGEVVAARRTDAEQRRVTLRCSPAATVAAGHRPLAERLVSNLVDNALRHNEPYGWVEVATADEPGRAVLTVANSGPVVPPSALDQMFQPFQRLGDPRTNKEGLGLGLSIVQAIAVAHDATLAVEARPEGGLVFTIGFPHPPGHQRGPQTGHRQERPTAHRPGPPPAHRQEPPPGHRPGPPPGHRKEPSPAHRPGPPPQRRGER</sequence>
<evidence type="ECO:0000256" key="10">
    <source>
        <dbReference type="ARBA" id="ARBA00023136"/>
    </source>
</evidence>
<dbReference type="InterPro" id="IPR005467">
    <property type="entry name" value="His_kinase_dom"/>
</dbReference>
<dbReference type="EMBL" id="LK022848">
    <property type="protein sequence ID" value="CDR04899.1"/>
    <property type="molecule type" value="Genomic_DNA"/>
</dbReference>
<reference evidence="15" key="1">
    <citation type="submission" date="2014-05" db="EMBL/GenBank/DDBJ databases">
        <authorList>
            <person name="Horn Fabian"/>
        </authorList>
    </citation>
    <scope>NUCLEOTIDE SEQUENCE</scope>
</reference>
<feature type="compositionally biased region" description="Pro residues" evidence="11">
    <location>
        <begin position="439"/>
        <end position="459"/>
    </location>
</feature>
<dbReference type="CDD" id="cd00082">
    <property type="entry name" value="HisKA"/>
    <property type="match status" value="1"/>
</dbReference>
<accession>A0A060ZGI5</accession>
<dbReference type="SUPFAM" id="SSF47384">
    <property type="entry name" value="Homodimeric domain of signal transducing histidine kinase"/>
    <property type="match status" value="1"/>
</dbReference>
<feature type="transmembrane region" description="Helical" evidence="12">
    <location>
        <begin position="121"/>
        <end position="143"/>
    </location>
</feature>
<keyword evidence="9" id="KW-0902">Two-component regulatory system</keyword>
<feature type="compositionally biased region" description="Pro residues" evidence="11">
    <location>
        <begin position="468"/>
        <end position="481"/>
    </location>
</feature>
<dbReference type="InterPro" id="IPR004358">
    <property type="entry name" value="Sig_transdc_His_kin-like_C"/>
</dbReference>
<dbReference type="PROSITE" id="PS50109">
    <property type="entry name" value="HIS_KIN"/>
    <property type="match status" value="1"/>
</dbReference>
<dbReference type="SMART" id="SM00304">
    <property type="entry name" value="HAMP"/>
    <property type="match status" value="1"/>
</dbReference>
<feature type="domain" description="Histidine kinase" evidence="13">
    <location>
        <begin position="206"/>
        <end position="419"/>
    </location>
</feature>
<evidence type="ECO:0000256" key="9">
    <source>
        <dbReference type="ARBA" id="ARBA00023012"/>
    </source>
</evidence>
<dbReference type="PANTHER" id="PTHR45436">
    <property type="entry name" value="SENSOR HISTIDINE KINASE YKOH"/>
    <property type="match status" value="1"/>
</dbReference>
<dbReference type="SMART" id="SM00388">
    <property type="entry name" value="HisKA"/>
    <property type="match status" value="1"/>
</dbReference>
<dbReference type="InterPro" id="IPR036890">
    <property type="entry name" value="HATPase_C_sf"/>
</dbReference>
<dbReference type="SUPFAM" id="SSF55874">
    <property type="entry name" value="ATPase domain of HSP90 chaperone/DNA topoisomerase II/histidine kinase"/>
    <property type="match status" value="1"/>
</dbReference>
<evidence type="ECO:0000256" key="2">
    <source>
        <dbReference type="ARBA" id="ARBA00004236"/>
    </source>
</evidence>
<evidence type="ECO:0000256" key="11">
    <source>
        <dbReference type="SAM" id="MobiDB-lite"/>
    </source>
</evidence>
<feature type="region of interest" description="Disordered" evidence="11">
    <location>
        <begin position="411"/>
        <end position="481"/>
    </location>
</feature>
<feature type="transmembrane region" description="Helical" evidence="12">
    <location>
        <begin position="34"/>
        <end position="55"/>
    </location>
</feature>
<keyword evidence="17" id="KW-1185">Reference proteome</keyword>
<dbReference type="AlphaFoldDB" id="A0A060ZGI5"/>
<proteinExistence type="predicted"/>
<dbReference type="HOGENOM" id="CLU_000445_89_3_11"/>
<feature type="region of interest" description="Disordered" evidence="11">
    <location>
        <begin position="64"/>
        <end position="97"/>
    </location>
</feature>
<organism evidence="15">
    <name type="scientific">Streptomyces iranensis</name>
    <dbReference type="NCBI Taxonomy" id="576784"/>
    <lineage>
        <taxon>Bacteria</taxon>
        <taxon>Bacillati</taxon>
        <taxon>Actinomycetota</taxon>
        <taxon>Actinomycetes</taxon>
        <taxon>Kitasatosporales</taxon>
        <taxon>Streptomycetaceae</taxon>
        <taxon>Streptomyces</taxon>
        <taxon>Streptomyces violaceusniger group</taxon>
    </lineage>
</organism>
<dbReference type="Pfam" id="PF00512">
    <property type="entry name" value="HisKA"/>
    <property type="match status" value="1"/>
</dbReference>
<dbReference type="EC" id="2.7.13.3" evidence="3"/>
<name>A0A060ZGI5_9ACTN</name>
<evidence type="ECO:0000259" key="13">
    <source>
        <dbReference type="PROSITE" id="PS50109"/>
    </source>
</evidence>
<dbReference type="Gene3D" id="1.10.287.130">
    <property type="match status" value="1"/>
</dbReference>
<gene>
    <name evidence="16" type="ORF">J2Z30_007112</name>
    <name evidence="15" type="ORF">SIRAN1883</name>
</gene>
<dbReference type="InterPro" id="IPR003661">
    <property type="entry name" value="HisK_dim/P_dom"/>
</dbReference>
<dbReference type="CDD" id="cd06225">
    <property type="entry name" value="HAMP"/>
    <property type="match status" value="1"/>
</dbReference>
<dbReference type="InterPro" id="IPR036097">
    <property type="entry name" value="HisK_dim/P_sf"/>
</dbReference>
<dbReference type="PANTHER" id="PTHR45436:SF5">
    <property type="entry name" value="SENSOR HISTIDINE KINASE TRCS"/>
    <property type="match status" value="1"/>
</dbReference>